<keyword evidence="2" id="KW-1185">Reference proteome</keyword>
<accession>A0A6N7Q0T5</accession>
<dbReference type="AlphaFoldDB" id="A0A6N7Q0T5"/>
<dbReference type="RefSeq" id="WP_153824837.1">
    <property type="nucleotide sequence ID" value="NZ_WJIE01000024.1"/>
</dbReference>
<dbReference type="Proteomes" id="UP000440224">
    <property type="component" value="Unassembled WGS sequence"/>
</dbReference>
<gene>
    <name evidence="1" type="ORF">GF068_40060</name>
</gene>
<evidence type="ECO:0000313" key="2">
    <source>
        <dbReference type="Proteomes" id="UP000440224"/>
    </source>
</evidence>
<comment type="caution">
    <text evidence="1">The sequence shown here is derived from an EMBL/GenBank/DDBJ whole genome shotgun (WGS) entry which is preliminary data.</text>
</comment>
<name>A0A6N7Q0T5_9BACT</name>
<organism evidence="1 2">
    <name type="scientific">Polyangium spumosum</name>
    <dbReference type="NCBI Taxonomy" id="889282"/>
    <lineage>
        <taxon>Bacteria</taxon>
        <taxon>Pseudomonadati</taxon>
        <taxon>Myxococcota</taxon>
        <taxon>Polyangia</taxon>
        <taxon>Polyangiales</taxon>
        <taxon>Polyangiaceae</taxon>
        <taxon>Polyangium</taxon>
    </lineage>
</organism>
<proteinExistence type="predicted"/>
<reference evidence="1 2" key="1">
    <citation type="submission" date="2019-10" db="EMBL/GenBank/DDBJ databases">
        <title>A soil myxobacterium in the family Polyangiaceae.</title>
        <authorList>
            <person name="Li Y."/>
            <person name="Wang J."/>
        </authorList>
    </citation>
    <scope>NUCLEOTIDE SEQUENCE [LARGE SCALE GENOMIC DNA]</scope>
    <source>
        <strain evidence="1 2">DSM 14734</strain>
    </source>
</reference>
<protein>
    <submittedName>
        <fullName evidence="1">Uncharacterized protein</fullName>
    </submittedName>
</protein>
<dbReference type="EMBL" id="WJIE01000024">
    <property type="protein sequence ID" value="MRG98062.1"/>
    <property type="molecule type" value="Genomic_DNA"/>
</dbReference>
<dbReference type="OrthoDB" id="9827693at2"/>
<evidence type="ECO:0000313" key="1">
    <source>
        <dbReference type="EMBL" id="MRG98062.1"/>
    </source>
</evidence>
<sequence length="217" mass="24040">MTTTGLLDLGAAEIIDRRTGEPLGYAFTVAHGKGQLQRWLLFRHPQNELEIRPPPASMASWSLADWQANVPGLWRPNGFYVWAQADVYQQGGTYDGVTWTQLPPASRLPKPTFPERPGSNYQLDWTGKVVDVLQEDWRGRAFVVRGLTQESSIEYWSLPARYQPAGNTRTAAIAVGVEEASSLDVFVEECNRTWSSGGTFVITGCINYHGPAAPFAP</sequence>